<accession>A0A3M7QWD7</accession>
<evidence type="ECO:0000313" key="2">
    <source>
        <dbReference type="Proteomes" id="UP000276133"/>
    </source>
</evidence>
<protein>
    <submittedName>
        <fullName evidence="1">Uncharacterized protein</fullName>
    </submittedName>
</protein>
<name>A0A3M7QWD7_BRAPC</name>
<comment type="caution">
    <text evidence="1">The sequence shown here is derived from an EMBL/GenBank/DDBJ whole genome shotgun (WGS) entry which is preliminary data.</text>
</comment>
<dbReference type="EMBL" id="REGN01004993">
    <property type="protein sequence ID" value="RNA15288.1"/>
    <property type="molecule type" value="Genomic_DNA"/>
</dbReference>
<reference evidence="1 2" key="1">
    <citation type="journal article" date="2018" name="Sci. Rep.">
        <title>Genomic signatures of local adaptation to the degree of environmental predictability in rotifers.</title>
        <authorList>
            <person name="Franch-Gras L."/>
            <person name="Hahn C."/>
            <person name="Garcia-Roger E.M."/>
            <person name="Carmona M.J."/>
            <person name="Serra M."/>
            <person name="Gomez A."/>
        </authorList>
    </citation>
    <scope>NUCLEOTIDE SEQUENCE [LARGE SCALE GENOMIC DNA]</scope>
    <source>
        <strain evidence="1">HYR1</strain>
    </source>
</reference>
<keyword evidence="2" id="KW-1185">Reference proteome</keyword>
<dbReference type="Proteomes" id="UP000276133">
    <property type="component" value="Unassembled WGS sequence"/>
</dbReference>
<dbReference type="AlphaFoldDB" id="A0A3M7QWD7"/>
<proteinExistence type="predicted"/>
<evidence type="ECO:0000313" key="1">
    <source>
        <dbReference type="EMBL" id="RNA15288.1"/>
    </source>
</evidence>
<sequence length="72" mass="8471">MIKLNKNIRETGSNIVFKKKLRKKLPCHDDLPLIQIKNYFNVTLRGDLKSKVLKYKSLNYFGKKPNNSVHIK</sequence>
<gene>
    <name evidence="1" type="ORF">BpHYR1_040049</name>
</gene>
<organism evidence="1 2">
    <name type="scientific">Brachionus plicatilis</name>
    <name type="common">Marine rotifer</name>
    <name type="synonym">Brachionus muelleri</name>
    <dbReference type="NCBI Taxonomy" id="10195"/>
    <lineage>
        <taxon>Eukaryota</taxon>
        <taxon>Metazoa</taxon>
        <taxon>Spiralia</taxon>
        <taxon>Gnathifera</taxon>
        <taxon>Rotifera</taxon>
        <taxon>Eurotatoria</taxon>
        <taxon>Monogononta</taxon>
        <taxon>Pseudotrocha</taxon>
        <taxon>Ploima</taxon>
        <taxon>Brachionidae</taxon>
        <taxon>Brachionus</taxon>
    </lineage>
</organism>